<dbReference type="Pfam" id="PF00581">
    <property type="entry name" value="Rhodanese"/>
    <property type="match status" value="1"/>
</dbReference>
<dbReference type="Proteomes" id="UP000429555">
    <property type="component" value="Unassembled WGS sequence"/>
</dbReference>
<feature type="domain" description="Cyclic nucleotide-binding" evidence="1">
    <location>
        <begin position="33"/>
        <end position="130"/>
    </location>
</feature>
<feature type="domain" description="Cyclic nucleotide-binding" evidence="1">
    <location>
        <begin position="163"/>
        <end position="268"/>
    </location>
</feature>
<gene>
    <name evidence="3" type="ORF">GJV18_17440</name>
</gene>
<dbReference type="InterPro" id="IPR018490">
    <property type="entry name" value="cNMP-bd_dom_sf"/>
</dbReference>
<dbReference type="PANTHER" id="PTHR23011">
    <property type="entry name" value="CYCLIC NUCLEOTIDE-BINDING DOMAIN CONTAINING PROTEIN"/>
    <property type="match status" value="1"/>
</dbReference>
<dbReference type="CDD" id="cd00038">
    <property type="entry name" value="CAP_ED"/>
    <property type="match status" value="2"/>
</dbReference>
<keyword evidence="4" id="KW-1185">Reference proteome</keyword>
<accession>A0A6I4KYF4</accession>
<reference evidence="3 4" key="1">
    <citation type="submission" date="2019-11" db="EMBL/GenBank/DDBJ databases">
        <title>Pseudomonas flavidum sp. nov., isolated from Baiyang Lake.</title>
        <authorList>
            <person name="Zhao Y."/>
        </authorList>
    </citation>
    <scope>NUCLEOTIDE SEQUENCE [LARGE SCALE GENOMIC DNA]</scope>
    <source>
        <strain evidence="4">R-22-3 w-18</strain>
    </source>
</reference>
<evidence type="ECO:0000313" key="3">
    <source>
        <dbReference type="EMBL" id="MVW77107.1"/>
    </source>
</evidence>
<evidence type="ECO:0000313" key="4">
    <source>
        <dbReference type="Proteomes" id="UP000429555"/>
    </source>
</evidence>
<dbReference type="SUPFAM" id="SSF51206">
    <property type="entry name" value="cAMP-binding domain-like"/>
    <property type="match status" value="2"/>
</dbReference>
<dbReference type="InterPro" id="IPR036873">
    <property type="entry name" value="Rhodanese-like_dom_sf"/>
</dbReference>
<dbReference type="InterPro" id="IPR018488">
    <property type="entry name" value="cNMP-bd_CS"/>
</dbReference>
<dbReference type="Gene3D" id="3.40.250.10">
    <property type="entry name" value="Rhodanese-like domain"/>
    <property type="match status" value="1"/>
</dbReference>
<dbReference type="PROSITE" id="PS50042">
    <property type="entry name" value="CNMP_BINDING_3"/>
    <property type="match status" value="2"/>
</dbReference>
<dbReference type="InterPro" id="IPR014710">
    <property type="entry name" value="RmlC-like_jellyroll"/>
</dbReference>
<dbReference type="Gene3D" id="2.60.120.10">
    <property type="entry name" value="Jelly Rolls"/>
    <property type="match status" value="2"/>
</dbReference>
<sequence length="367" mass="40591">MPESLLGAPPGYARGIAMSTPRLTLELLLRFSPFDFLSPTYQQQVLDALQYVQRKAGTRLFQRGEKSLALYYLLEGKVGVGEEGARKPMLSGSLEACHALNEAQPQAQTVVALSDVTLFAIERGLLERLLNWSQSASYGVVSLEQEDEQGHDDWLALLLRSPLFGRLPPSHLHRLLAHFDYVEVKAGDAVVRYGEPGEHFYVLKHGRAAVTLPAVYQQQVLQELQAGDYFGEEALVSGAVRSATVTMLEDGELARLPRELFVELVHPSLIPQVSTAQLKDMIKNSQRQFLLLDVRLPVEYRLGHQLGSISLPVANLRTHAESLERDTLYAVTSEGGIRSELAVHLLNQLGFEAYLLSDPDDQPTAAA</sequence>
<dbReference type="PANTHER" id="PTHR23011:SF28">
    <property type="entry name" value="CYCLIC NUCLEOTIDE-BINDING DOMAIN CONTAINING PROTEIN"/>
    <property type="match status" value="1"/>
</dbReference>
<comment type="caution">
    <text evidence="3">The sequence shown here is derived from an EMBL/GenBank/DDBJ whole genome shotgun (WGS) entry which is preliminary data.</text>
</comment>
<evidence type="ECO:0000259" key="2">
    <source>
        <dbReference type="PROSITE" id="PS50206"/>
    </source>
</evidence>
<dbReference type="Pfam" id="PF00027">
    <property type="entry name" value="cNMP_binding"/>
    <property type="match status" value="2"/>
</dbReference>
<dbReference type="InterPro" id="IPR000595">
    <property type="entry name" value="cNMP-bd_dom"/>
</dbReference>
<protein>
    <submittedName>
        <fullName evidence="3">Cyclic nucleotide-binding domain-containing protein</fullName>
    </submittedName>
</protein>
<dbReference type="AlphaFoldDB" id="A0A6I4KYF4"/>
<name>A0A6I4KYF4_9PSED</name>
<organism evidence="3 4">
    <name type="scientific">Pseudomonas xionganensis</name>
    <dbReference type="NCBI Taxonomy" id="2654845"/>
    <lineage>
        <taxon>Bacteria</taxon>
        <taxon>Pseudomonadati</taxon>
        <taxon>Pseudomonadota</taxon>
        <taxon>Gammaproteobacteria</taxon>
        <taxon>Pseudomonadales</taxon>
        <taxon>Pseudomonadaceae</taxon>
        <taxon>Pseudomonas</taxon>
    </lineage>
</organism>
<dbReference type="EMBL" id="WKJZ01000004">
    <property type="protein sequence ID" value="MVW77107.1"/>
    <property type="molecule type" value="Genomic_DNA"/>
</dbReference>
<dbReference type="SMART" id="SM00450">
    <property type="entry name" value="RHOD"/>
    <property type="match status" value="1"/>
</dbReference>
<dbReference type="SMART" id="SM00100">
    <property type="entry name" value="cNMP"/>
    <property type="match status" value="2"/>
</dbReference>
<dbReference type="PROSITE" id="PS50206">
    <property type="entry name" value="RHODANESE_3"/>
    <property type="match status" value="1"/>
</dbReference>
<dbReference type="InterPro" id="IPR001763">
    <property type="entry name" value="Rhodanese-like_dom"/>
</dbReference>
<proteinExistence type="predicted"/>
<dbReference type="PRINTS" id="PR00103">
    <property type="entry name" value="CAMPKINASE"/>
</dbReference>
<feature type="domain" description="Rhodanese" evidence="2">
    <location>
        <begin position="285"/>
        <end position="363"/>
    </location>
</feature>
<dbReference type="PROSITE" id="PS00888">
    <property type="entry name" value="CNMP_BINDING_1"/>
    <property type="match status" value="1"/>
</dbReference>
<evidence type="ECO:0000259" key="1">
    <source>
        <dbReference type="PROSITE" id="PS50042"/>
    </source>
</evidence>
<dbReference type="CDD" id="cd00158">
    <property type="entry name" value="RHOD"/>
    <property type="match status" value="1"/>
</dbReference>
<dbReference type="SUPFAM" id="SSF52821">
    <property type="entry name" value="Rhodanese/Cell cycle control phosphatase"/>
    <property type="match status" value="1"/>
</dbReference>